<evidence type="ECO:0000259" key="5">
    <source>
        <dbReference type="PROSITE" id="PS50931"/>
    </source>
</evidence>
<feature type="domain" description="HTH lysR-type" evidence="5">
    <location>
        <begin position="6"/>
        <end position="63"/>
    </location>
</feature>
<evidence type="ECO:0000256" key="2">
    <source>
        <dbReference type="ARBA" id="ARBA00023015"/>
    </source>
</evidence>
<proteinExistence type="inferred from homology"/>
<dbReference type="PANTHER" id="PTHR30126:SF98">
    <property type="entry name" value="HTH-TYPE TRANSCRIPTIONAL ACTIVATOR BAUR"/>
    <property type="match status" value="1"/>
</dbReference>
<dbReference type="PRINTS" id="PR00039">
    <property type="entry name" value="HTHLYSR"/>
</dbReference>
<dbReference type="PROSITE" id="PS50931">
    <property type="entry name" value="HTH_LYSR"/>
    <property type="match status" value="2"/>
</dbReference>
<dbReference type="Pfam" id="PF03466">
    <property type="entry name" value="LysR_substrate"/>
    <property type="match status" value="1"/>
</dbReference>
<keyword evidence="7" id="KW-1185">Reference proteome</keyword>
<accession>A0A1Y2L7S5</accession>
<dbReference type="OrthoDB" id="7840053at2"/>
<keyword evidence="4" id="KW-0804">Transcription</keyword>
<dbReference type="PANTHER" id="PTHR30126">
    <property type="entry name" value="HTH-TYPE TRANSCRIPTIONAL REGULATOR"/>
    <property type="match status" value="1"/>
</dbReference>
<keyword evidence="3" id="KW-0238">DNA-binding</keyword>
<evidence type="ECO:0000313" key="6">
    <source>
        <dbReference type="EMBL" id="OSQ40879.1"/>
    </source>
</evidence>
<dbReference type="SUPFAM" id="SSF53850">
    <property type="entry name" value="Periplasmic binding protein-like II"/>
    <property type="match status" value="1"/>
</dbReference>
<dbReference type="Proteomes" id="UP000193391">
    <property type="component" value="Unassembled WGS sequence"/>
</dbReference>
<comment type="similarity">
    <text evidence="1">Belongs to the LysR transcriptional regulatory family.</text>
</comment>
<dbReference type="InterPro" id="IPR036390">
    <property type="entry name" value="WH_DNA-bd_sf"/>
</dbReference>
<evidence type="ECO:0000256" key="1">
    <source>
        <dbReference type="ARBA" id="ARBA00009437"/>
    </source>
</evidence>
<dbReference type="EMBL" id="JFKA01000001">
    <property type="protein sequence ID" value="OSQ40879.1"/>
    <property type="molecule type" value="Genomic_DNA"/>
</dbReference>
<dbReference type="InterPro" id="IPR005119">
    <property type="entry name" value="LysR_subst-bd"/>
</dbReference>
<dbReference type="STRING" id="1293891.TMES_04325"/>
<dbReference type="InterPro" id="IPR036388">
    <property type="entry name" value="WH-like_DNA-bd_sf"/>
</dbReference>
<sequence length="406" mass="44684">MDGVIPNLKHLRACEAVLRTGSFSAAANEVFMSQPAVTQAVAKLEMVLGSVLFDRRPEGVFATDIGRLFVNRVGRMQHYLATGMAEIMRSARRQHGQTAKLHHLVTSVQLRALVAIAEAGNFSLAARSIGISQPSLHRAARDLEHLCAVPLFEKASSGILLTKLAEILVMNTKLALMELDQAYDEIEAWKGGRGGRVAIGSMPLARSAILPAAVNDLLGQAPDTRISIIDGPYRELLFALRHGDIDILIGALRDPVPVDDVVQERLFDDPLAIVARVNHPLMTKDNITLNDLAACAWIVPRRGAPTREYFETMFPDGGPRPQSVIVTGSLVLIRRLLSTSNQLTIISRHQIAQEEKYGELRRLPLALSDTERPIGITTRKGWSPTAIQRDFLSRLTDIGRRANEIW</sequence>
<feature type="domain" description="HTH lysR-type" evidence="5">
    <location>
        <begin position="109"/>
        <end position="162"/>
    </location>
</feature>
<dbReference type="InterPro" id="IPR000847">
    <property type="entry name" value="LysR_HTH_N"/>
</dbReference>
<keyword evidence="2" id="KW-0805">Transcription regulation</keyword>
<dbReference type="AlphaFoldDB" id="A0A1Y2L7S5"/>
<gene>
    <name evidence="6" type="ORF">TMES_04325</name>
</gene>
<dbReference type="Gene3D" id="3.40.190.10">
    <property type="entry name" value="Periplasmic binding protein-like II"/>
    <property type="match status" value="2"/>
</dbReference>
<dbReference type="GO" id="GO:0003700">
    <property type="term" value="F:DNA-binding transcription factor activity"/>
    <property type="evidence" value="ECO:0007669"/>
    <property type="project" value="InterPro"/>
</dbReference>
<comment type="caution">
    <text evidence="6">The sequence shown here is derived from an EMBL/GenBank/DDBJ whole genome shotgun (WGS) entry which is preliminary data.</text>
</comment>
<organism evidence="6 7">
    <name type="scientific">Thalassospira mesophila</name>
    <dbReference type="NCBI Taxonomy" id="1293891"/>
    <lineage>
        <taxon>Bacteria</taxon>
        <taxon>Pseudomonadati</taxon>
        <taxon>Pseudomonadota</taxon>
        <taxon>Alphaproteobacteria</taxon>
        <taxon>Rhodospirillales</taxon>
        <taxon>Thalassospiraceae</taxon>
        <taxon>Thalassospira</taxon>
    </lineage>
</organism>
<evidence type="ECO:0000256" key="4">
    <source>
        <dbReference type="ARBA" id="ARBA00023163"/>
    </source>
</evidence>
<reference evidence="6 7" key="1">
    <citation type="submission" date="2014-03" db="EMBL/GenBank/DDBJ databases">
        <title>The draft genome sequence of Thalassospira mesophila JCM 18969.</title>
        <authorList>
            <person name="Lai Q."/>
            <person name="Shao Z."/>
        </authorList>
    </citation>
    <scope>NUCLEOTIDE SEQUENCE [LARGE SCALE GENOMIC DNA]</scope>
    <source>
        <strain evidence="6 7">JCM 18969</strain>
    </source>
</reference>
<dbReference type="Pfam" id="PF00126">
    <property type="entry name" value="HTH_1"/>
    <property type="match status" value="2"/>
</dbReference>
<evidence type="ECO:0000313" key="7">
    <source>
        <dbReference type="Proteomes" id="UP000193391"/>
    </source>
</evidence>
<dbReference type="Gene3D" id="1.10.10.10">
    <property type="entry name" value="Winged helix-like DNA-binding domain superfamily/Winged helix DNA-binding domain"/>
    <property type="match status" value="2"/>
</dbReference>
<name>A0A1Y2L7S5_9PROT</name>
<protein>
    <recommendedName>
        <fullName evidence="5">HTH lysR-type domain-containing protein</fullName>
    </recommendedName>
</protein>
<dbReference type="GO" id="GO:0000976">
    <property type="term" value="F:transcription cis-regulatory region binding"/>
    <property type="evidence" value="ECO:0007669"/>
    <property type="project" value="TreeGrafter"/>
</dbReference>
<dbReference type="SUPFAM" id="SSF46785">
    <property type="entry name" value="Winged helix' DNA-binding domain"/>
    <property type="match status" value="2"/>
</dbReference>
<evidence type="ECO:0000256" key="3">
    <source>
        <dbReference type="ARBA" id="ARBA00023125"/>
    </source>
</evidence>
<dbReference type="RefSeq" id="WP_085579674.1">
    <property type="nucleotide sequence ID" value="NZ_JFKA01000001.1"/>
</dbReference>